<feature type="signal peptide" evidence="1">
    <location>
        <begin position="1"/>
        <end position="27"/>
    </location>
</feature>
<dbReference type="OrthoDB" id="6933865at2"/>
<reference evidence="2 3" key="1">
    <citation type="journal article" date="2012" name="Appl. Environ. Microbiol.">
        <title>Draft genome sequence of a psychrotolerant sulfur-oxidizing bacterium, Sulfuricella denitrificans skB26, and proteomic insights into cold adaptation.</title>
        <authorList>
            <person name="Watanabe T."/>
            <person name="Kojima H."/>
            <person name="Fukui M."/>
        </authorList>
    </citation>
    <scope>NUCLEOTIDE SEQUENCE [LARGE SCALE GENOMIC DNA]</scope>
    <source>
        <strain evidence="3">skB26</strain>
    </source>
</reference>
<feature type="chain" id="PRO_5004545627" description="DnrO protein" evidence="1">
    <location>
        <begin position="28"/>
        <end position="167"/>
    </location>
</feature>
<evidence type="ECO:0000313" key="3">
    <source>
        <dbReference type="Proteomes" id="UP000015559"/>
    </source>
</evidence>
<dbReference type="KEGG" id="sdr:SCD_n00445"/>
<dbReference type="HOGENOM" id="CLU_109693_0_0_4"/>
<gene>
    <name evidence="2" type="ORF">SCD_n00445</name>
</gene>
<protein>
    <recommendedName>
        <fullName evidence="4">DnrO protein</fullName>
    </recommendedName>
</protein>
<organism evidence="2 3">
    <name type="scientific">Sulfuricella denitrificans (strain DSM 22764 / NBRC 105220 / skB26)</name>
    <dbReference type="NCBI Taxonomy" id="1163617"/>
    <lineage>
        <taxon>Bacteria</taxon>
        <taxon>Pseudomonadati</taxon>
        <taxon>Pseudomonadota</taxon>
        <taxon>Betaproteobacteria</taxon>
        <taxon>Nitrosomonadales</taxon>
        <taxon>Sulfuricellaceae</taxon>
        <taxon>Sulfuricella</taxon>
    </lineage>
</organism>
<evidence type="ECO:0008006" key="4">
    <source>
        <dbReference type="Google" id="ProtNLM"/>
    </source>
</evidence>
<keyword evidence="3" id="KW-1185">Reference proteome</keyword>
<dbReference type="Proteomes" id="UP000015559">
    <property type="component" value="Chromosome"/>
</dbReference>
<dbReference type="STRING" id="1163617.SCD_n00445"/>
<proteinExistence type="predicted"/>
<evidence type="ECO:0000256" key="1">
    <source>
        <dbReference type="SAM" id="SignalP"/>
    </source>
</evidence>
<accession>S6AIF5</accession>
<evidence type="ECO:0000313" key="2">
    <source>
        <dbReference type="EMBL" id="BAN34294.1"/>
    </source>
</evidence>
<name>S6AIF5_SULDS</name>
<dbReference type="EMBL" id="AP013066">
    <property type="protein sequence ID" value="BAN34294.1"/>
    <property type="molecule type" value="Genomic_DNA"/>
</dbReference>
<keyword evidence="1" id="KW-0732">Signal</keyword>
<dbReference type="eggNOG" id="ENOG5032SD0">
    <property type="taxonomic scope" value="Bacteria"/>
</dbReference>
<dbReference type="AlphaFoldDB" id="S6AIF5"/>
<sequence>MFTQWKIIAATLTAAALLSAGAQPVLAQNHDHSHGTAGPAQLTLNNGQKWATDDNLRQGMSRIRDALAAELPVIQAGKATMEQYRTLAQKTNDQIAFMVLNCKLSPDADAMLHLILADIIAGADAMKGGGKGNEVRKGAENIAHALDNYETYFDHPGWHGVTFSRSK</sequence>
<dbReference type="RefSeq" id="WP_009206760.1">
    <property type="nucleotide sequence ID" value="NC_022357.1"/>
</dbReference>